<dbReference type="AlphaFoldDB" id="A0A9X1JMW8"/>
<comment type="caution">
    <text evidence="9">Lacks conserved residue(s) required for the propagation of feature annotation.</text>
</comment>
<keyword evidence="12" id="KW-1185">Reference proteome</keyword>
<evidence type="ECO:0000259" key="10">
    <source>
        <dbReference type="PROSITE" id="PS50928"/>
    </source>
</evidence>
<evidence type="ECO:0000313" key="11">
    <source>
        <dbReference type="EMBL" id="MBV7259854.1"/>
    </source>
</evidence>
<keyword evidence="6 9" id="KW-0812">Transmembrane</keyword>
<protein>
    <recommendedName>
        <fullName evidence="3 9">Phosphate transport system permease protein PstA</fullName>
    </recommendedName>
</protein>
<comment type="similarity">
    <text evidence="2 9">Belongs to the binding-protein-dependent transport system permease family. CysTW subfamily.</text>
</comment>
<evidence type="ECO:0000256" key="4">
    <source>
        <dbReference type="ARBA" id="ARBA00022448"/>
    </source>
</evidence>
<dbReference type="InterPro" id="IPR005672">
    <property type="entry name" value="Phosphate_PstA"/>
</dbReference>
<dbReference type="EMBL" id="JAGSPC010000001">
    <property type="protein sequence ID" value="MBV7259854.1"/>
    <property type="molecule type" value="Genomic_DNA"/>
</dbReference>
<evidence type="ECO:0000256" key="7">
    <source>
        <dbReference type="ARBA" id="ARBA00022989"/>
    </source>
</evidence>
<dbReference type="RefSeq" id="WP_218405038.1">
    <property type="nucleotide sequence ID" value="NZ_JAGSPC010000001.1"/>
</dbReference>
<dbReference type="PANTHER" id="PTHR43470:SF5">
    <property type="entry name" value="PHOSPHATE TRANSPORT SYSTEM PERMEASE PROTEIN PSTA"/>
    <property type="match status" value="1"/>
</dbReference>
<feature type="domain" description="ABC transmembrane type-1" evidence="10">
    <location>
        <begin position="207"/>
        <end position="414"/>
    </location>
</feature>
<organism evidence="11 12">
    <name type="scientific">Erythrobacter crassostreae</name>
    <dbReference type="NCBI Taxonomy" id="2828328"/>
    <lineage>
        <taxon>Bacteria</taxon>
        <taxon>Pseudomonadati</taxon>
        <taxon>Pseudomonadota</taxon>
        <taxon>Alphaproteobacteria</taxon>
        <taxon>Sphingomonadales</taxon>
        <taxon>Erythrobacteraceae</taxon>
        <taxon>Erythrobacter/Porphyrobacter group</taxon>
        <taxon>Erythrobacter</taxon>
    </lineage>
</organism>
<evidence type="ECO:0000256" key="3">
    <source>
        <dbReference type="ARBA" id="ARBA00016864"/>
    </source>
</evidence>
<feature type="transmembrane region" description="Helical" evidence="9">
    <location>
        <begin position="211"/>
        <end position="232"/>
    </location>
</feature>
<accession>A0A9X1JMW8</accession>
<gene>
    <name evidence="11" type="primary">pstA</name>
    <name evidence="11" type="ORF">KCG46_09775</name>
</gene>
<evidence type="ECO:0000256" key="8">
    <source>
        <dbReference type="ARBA" id="ARBA00023136"/>
    </source>
</evidence>
<evidence type="ECO:0000256" key="5">
    <source>
        <dbReference type="ARBA" id="ARBA00022475"/>
    </source>
</evidence>
<dbReference type="Proteomes" id="UP001138681">
    <property type="component" value="Unassembled WGS sequence"/>
</dbReference>
<keyword evidence="5 9" id="KW-1003">Cell membrane</keyword>
<dbReference type="InterPro" id="IPR000515">
    <property type="entry name" value="MetI-like"/>
</dbReference>
<keyword evidence="4" id="KW-0813">Transport</keyword>
<name>A0A9X1JMW8_9SPHN</name>
<dbReference type="InterPro" id="IPR024573">
    <property type="entry name" value="DUF3333"/>
</dbReference>
<reference evidence="11" key="1">
    <citation type="submission" date="2021-04" db="EMBL/GenBank/DDBJ databases">
        <authorList>
            <person name="Pira H."/>
            <person name="Risdian C."/>
            <person name="Wink J."/>
        </authorList>
    </citation>
    <scope>NUCLEOTIDE SEQUENCE</scope>
    <source>
        <strain evidence="11">WH158</strain>
    </source>
</reference>
<evidence type="ECO:0000256" key="1">
    <source>
        <dbReference type="ARBA" id="ARBA00004651"/>
    </source>
</evidence>
<comment type="subcellular location">
    <subcellularLocation>
        <location evidence="9">Cell inner membrane</location>
        <topology evidence="9">Multi-pass membrane protein</topology>
    </subcellularLocation>
    <subcellularLocation>
        <location evidence="1">Cell membrane</location>
        <topology evidence="1">Multi-pass membrane protein</topology>
    </subcellularLocation>
</comment>
<dbReference type="Pfam" id="PF00528">
    <property type="entry name" value="BPD_transp_1"/>
    <property type="match status" value="1"/>
</dbReference>
<dbReference type="PANTHER" id="PTHR43470">
    <property type="entry name" value="PHOSPHATE TRANSPORT SYSTEM PERMEASE PROTEIN PSTA-RELATED"/>
    <property type="match status" value="1"/>
</dbReference>
<evidence type="ECO:0000256" key="2">
    <source>
        <dbReference type="ARBA" id="ARBA00007069"/>
    </source>
</evidence>
<dbReference type="Pfam" id="PF11812">
    <property type="entry name" value="DUF3333"/>
    <property type="match status" value="1"/>
</dbReference>
<keyword evidence="8 9" id="KW-0472">Membrane</keyword>
<keyword evidence="7 9" id="KW-1133">Transmembrane helix</keyword>
<sequence>MTDIASSTASAHELGPTRTPEFEKRLAKRYRKERNFKRVGQGAIIFSVAVLVFLLGNMFINGIGGFQRAELEVSIDFADAGIAGDETSLAEPRAIQMLEAQGLPDVVQFFAEKELGEVGSAEVSDEAWRDVALALTQDPSLLGKTETFYLPASSDLASGLAGEGSPEMQALAKDLAASGKLAENWDAGFLSRSDATSPQSAGIWGALKGSILTMIVTFVLAFPIGVMAALYLEEYAPKNRWTDLIEVSINNLAAVPSIIFGLLGLAVFLWLFPNLRSAPLIGGMTLALMTMPVIVISGRNAIKAVPPSIRDGALAVGASPVQVVFHHVLPLAMPGMLTGTIIGMARALGETAPLLLIGMRAFVATPPDGFTSPSTVLPMQIFLWSDEIDRGFVERTSAAIIVLLLFLLLMNGVAIYLRNKFEKSW</sequence>
<feature type="transmembrane region" description="Helical" evidence="9">
    <location>
        <begin position="398"/>
        <end position="417"/>
    </location>
</feature>
<dbReference type="NCBIfam" id="TIGR00974">
    <property type="entry name" value="3a0107s02c"/>
    <property type="match status" value="1"/>
</dbReference>
<evidence type="ECO:0000256" key="6">
    <source>
        <dbReference type="ARBA" id="ARBA00022692"/>
    </source>
</evidence>
<feature type="transmembrane region" description="Helical" evidence="9">
    <location>
        <begin position="252"/>
        <end position="272"/>
    </location>
</feature>
<evidence type="ECO:0000256" key="9">
    <source>
        <dbReference type="RuleBase" id="RU363043"/>
    </source>
</evidence>
<dbReference type="PROSITE" id="PS50928">
    <property type="entry name" value="ABC_TM1"/>
    <property type="match status" value="1"/>
</dbReference>
<evidence type="ECO:0000313" key="12">
    <source>
        <dbReference type="Proteomes" id="UP001138681"/>
    </source>
</evidence>
<dbReference type="CDD" id="cd06261">
    <property type="entry name" value="TM_PBP2"/>
    <property type="match status" value="1"/>
</dbReference>
<dbReference type="GO" id="GO:0005886">
    <property type="term" value="C:plasma membrane"/>
    <property type="evidence" value="ECO:0007669"/>
    <property type="project" value="UniProtKB-SubCell"/>
</dbReference>
<dbReference type="GO" id="GO:0035435">
    <property type="term" value="P:phosphate ion transmembrane transport"/>
    <property type="evidence" value="ECO:0007669"/>
    <property type="project" value="InterPro"/>
</dbReference>
<dbReference type="GO" id="GO:0005315">
    <property type="term" value="F:phosphate transmembrane transporter activity"/>
    <property type="evidence" value="ECO:0007669"/>
    <property type="project" value="InterPro"/>
</dbReference>
<proteinExistence type="inferred from homology"/>
<feature type="transmembrane region" description="Helical" evidence="9">
    <location>
        <begin position="39"/>
        <end position="60"/>
    </location>
</feature>
<comment type="caution">
    <text evidence="11">The sequence shown here is derived from an EMBL/GenBank/DDBJ whole genome shotgun (WGS) entry which is preliminary data.</text>
</comment>
<feature type="transmembrane region" description="Helical" evidence="9">
    <location>
        <begin position="278"/>
        <end position="296"/>
    </location>
</feature>